<keyword evidence="5" id="KW-0418">Kinase</keyword>
<proteinExistence type="predicted"/>
<keyword evidence="3" id="KW-0597">Phosphoprotein</keyword>
<evidence type="ECO:0000256" key="5">
    <source>
        <dbReference type="ARBA" id="ARBA00022777"/>
    </source>
</evidence>
<feature type="transmembrane region" description="Helical" evidence="6">
    <location>
        <begin position="64"/>
        <end position="82"/>
    </location>
</feature>
<comment type="catalytic activity">
    <reaction evidence="1">
        <text>ATP + protein L-histidine = ADP + protein N-phospho-L-histidine.</text>
        <dbReference type="EC" id="2.7.13.3"/>
    </reaction>
</comment>
<dbReference type="InterPro" id="IPR004358">
    <property type="entry name" value="Sig_transdc_His_kin-like_C"/>
</dbReference>
<keyword evidence="6" id="KW-0812">Transmembrane</keyword>
<evidence type="ECO:0000256" key="4">
    <source>
        <dbReference type="ARBA" id="ARBA00022679"/>
    </source>
</evidence>
<dbReference type="Gene3D" id="3.30.565.10">
    <property type="entry name" value="Histidine kinase-like ATPase, C-terminal domain"/>
    <property type="match status" value="1"/>
</dbReference>
<dbReference type="InterPro" id="IPR005467">
    <property type="entry name" value="His_kinase_dom"/>
</dbReference>
<feature type="transmembrane region" description="Helical" evidence="6">
    <location>
        <begin position="115"/>
        <end position="136"/>
    </location>
</feature>
<dbReference type="InterPro" id="IPR003661">
    <property type="entry name" value="HisK_dim/P_dom"/>
</dbReference>
<feature type="transmembrane region" description="Helical" evidence="6">
    <location>
        <begin position="143"/>
        <end position="164"/>
    </location>
</feature>
<dbReference type="PANTHER" id="PTHR43047">
    <property type="entry name" value="TWO-COMPONENT HISTIDINE PROTEIN KINASE"/>
    <property type="match status" value="1"/>
</dbReference>
<feature type="domain" description="Histidine kinase" evidence="7">
    <location>
        <begin position="224"/>
        <end position="445"/>
    </location>
</feature>
<keyword evidence="6" id="KW-1133">Transmembrane helix</keyword>
<dbReference type="Gene3D" id="1.10.287.130">
    <property type="match status" value="1"/>
</dbReference>
<dbReference type="SUPFAM" id="SSF47384">
    <property type="entry name" value="Homodimeric domain of signal transducing histidine kinase"/>
    <property type="match status" value="1"/>
</dbReference>
<evidence type="ECO:0000256" key="6">
    <source>
        <dbReference type="SAM" id="Phobius"/>
    </source>
</evidence>
<dbReference type="EC" id="2.7.13.3" evidence="2"/>
<dbReference type="RefSeq" id="WP_284391318.1">
    <property type="nucleotide sequence ID" value="NZ_BSNK01000002.1"/>
</dbReference>
<reference evidence="8" key="2">
    <citation type="submission" date="2023-01" db="EMBL/GenBank/DDBJ databases">
        <title>Draft genome sequence of Algimonas ampicilliniresistens strain NBRC 108219.</title>
        <authorList>
            <person name="Sun Q."/>
            <person name="Mori K."/>
        </authorList>
    </citation>
    <scope>NUCLEOTIDE SEQUENCE</scope>
    <source>
        <strain evidence="8">NBRC 108219</strain>
    </source>
</reference>
<accession>A0ABQ5VCA3</accession>
<keyword evidence="6" id="KW-0472">Membrane</keyword>
<dbReference type="SUPFAM" id="SSF55874">
    <property type="entry name" value="ATPase domain of HSP90 chaperone/DNA topoisomerase II/histidine kinase"/>
    <property type="match status" value="1"/>
</dbReference>
<evidence type="ECO:0000313" key="8">
    <source>
        <dbReference type="EMBL" id="GLQ24654.1"/>
    </source>
</evidence>
<dbReference type="PROSITE" id="PS50109">
    <property type="entry name" value="HIS_KIN"/>
    <property type="match status" value="1"/>
</dbReference>
<feature type="transmembrane region" description="Helical" evidence="6">
    <location>
        <begin position="89"/>
        <end position="109"/>
    </location>
</feature>
<keyword evidence="9" id="KW-1185">Reference proteome</keyword>
<dbReference type="Proteomes" id="UP001161391">
    <property type="component" value="Unassembled WGS sequence"/>
</dbReference>
<dbReference type="Pfam" id="PF00512">
    <property type="entry name" value="HisKA"/>
    <property type="match status" value="1"/>
</dbReference>
<dbReference type="SMART" id="SM00387">
    <property type="entry name" value="HATPase_c"/>
    <property type="match status" value="1"/>
</dbReference>
<dbReference type="SMART" id="SM00388">
    <property type="entry name" value="HisKA"/>
    <property type="match status" value="1"/>
</dbReference>
<dbReference type="Pfam" id="PF02518">
    <property type="entry name" value="HATPase_c"/>
    <property type="match status" value="1"/>
</dbReference>
<sequence length="462" mass="49475">MLKGLRHFGESFESFLKIDKTLDAATRARARMVYGMGLIFLTVQLLNMISMAVVYGGWTPQHNISVFSCIVFTCLTVAVRFTKSPVFFGLAYSVLALSSIGVAASIETIPGVPPYGINTALLPVLCASAAFIAFVGTRLISTLYILSSLVLIGIMYKITAASGPTGVDAILAWQRTVQACVAVLMAGPICAITADIVFRNLSQLESAVSRAQTAERARGEFLATMSHEIRTPLHGILGLSDMLAQSDLPETQGRYAHLITVSANSLMEIIDEVLDMARLEDGTVRTIAEPFTPRELLQDVSDLFGVKASEKNLWIGIDIGPGIPEQLIGDAPHLRQVLNNLVGNALKFTQLGGVRIGARLVGIRDGLAGVQFYVQDSGVGISDDEKGTVFERFKQTASAKTTTAKGTGLGLSICRELTEMMGGTLELHSTPGKGTVFYFTLALPMIDDTTVSAEIGEPRHAA</sequence>
<name>A0ABQ5VCA3_9PROT</name>
<feature type="transmembrane region" description="Helical" evidence="6">
    <location>
        <begin position="37"/>
        <end position="58"/>
    </location>
</feature>
<evidence type="ECO:0000256" key="1">
    <source>
        <dbReference type="ARBA" id="ARBA00000085"/>
    </source>
</evidence>
<dbReference type="CDD" id="cd16922">
    <property type="entry name" value="HATPase_EvgS-ArcB-TorS-like"/>
    <property type="match status" value="1"/>
</dbReference>
<keyword evidence="4" id="KW-0808">Transferase</keyword>
<dbReference type="CDD" id="cd00082">
    <property type="entry name" value="HisKA"/>
    <property type="match status" value="1"/>
</dbReference>
<protein>
    <recommendedName>
        <fullName evidence="2">histidine kinase</fullName>
        <ecNumber evidence="2">2.7.13.3</ecNumber>
    </recommendedName>
</protein>
<dbReference type="InterPro" id="IPR036097">
    <property type="entry name" value="HisK_dim/P_sf"/>
</dbReference>
<evidence type="ECO:0000256" key="2">
    <source>
        <dbReference type="ARBA" id="ARBA00012438"/>
    </source>
</evidence>
<gene>
    <name evidence="8" type="ORF">GCM10007853_25280</name>
</gene>
<organism evidence="8 9">
    <name type="scientific">Algimonas ampicilliniresistens</name>
    <dbReference type="NCBI Taxonomy" id="1298735"/>
    <lineage>
        <taxon>Bacteria</taxon>
        <taxon>Pseudomonadati</taxon>
        <taxon>Pseudomonadota</taxon>
        <taxon>Alphaproteobacteria</taxon>
        <taxon>Maricaulales</taxon>
        <taxon>Robiginitomaculaceae</taxon>
        <taxon>Algimonas</taxon>
    </lineage>
</organism>
<evidence type="ECO:0000256" key="3">
    <source>
        <dbReference type="ARBA" id="ARBA00022553"/>
    </source>
</evidence>
<evidence type="ECO:0000313" key="9">
    <source>
        <dbReference type="Proteomes" id="UP001161391"/>
    </source>
</evidence>
<dbReference type="PRINTS" id="PR00344">
    <property type="entry name" value="BCTRLSENSOR"/>
</dbReference>
<evidence type="ECO:0000259" key="7">
    <source>
        <dbReference type="PROSITE" id="PS50109"/>
    </source>
</evidence>
<dbReference type="InterPro" id="IPR003594">
    <property type="entry name" value="HATPase_dom"/>
</dbReference>
<dbReference type="InterPro" id="IPR036890">
    <property type="entry name" value="HATPase_C_sf"/>
</dbReference>
<dbReference type="EMBL" id="BSNK01000002">
    <property type="protein sequence ID" value="GLQ24654.1"/>
    <property type="molecule type" value="Genomic_DNA"/>
</dbReference>
<reference evidence="8" key="1">
    <citation type="journal article" date="2014" name="Int. J. Syst. Evol. Microbiol.">
        <title>Complete genome of a new Firmicutes species belonging to the dominant human colonic microbiota ('Ruminococcus bicirculans') reveals two chromosomes and a selective capacity to utilize plant glucans.</title>
        <authorList>
            <consortium name="NISC Comparative Sequencing Program"/>
            <person name="Wegmann U."/>
            <person name="Louis P."/>
            <person name="Goesmann A."/>
            <person name="Henrissat B."/>
            <person name="Duncan S.H."/>
            <person name="Flint H.J."/>
        </authorList>
    </citation>
    <scope>NUCLEOTIDE SEQUENCE</scope>
    <source>
        <strain evidence="8">NBRC 108219</strain>
    </source>
</reference>
<comment type="caution">
    <text evidence="8">The sequence shown here is derived from an EMBL/GenBank/DDBJ whole genome shotgun (WGS) entry which is preliminary data.</text>
</comment>